<dbReference type="InterPro" id="IPR052536">
    <property type="entry name" value="ABC-4_Integral_Memb_Prot"/>
</dbReference>
<accession>A0ABY9Q600</accession>
<keyword evidence="2" id="KW-1185">Reference proteome</keyword>
<reference evidence="1 2" key="1">
    <citation type="submission" date="2022-07" db="EMBL/GenBank/DDBJ databases">
        <title>Genome sequence of Terrisporobacter mayombei DSM6539.</title>
        <authorList>
            <person name="Boeer T."/>
            <person name="Bengelsdorf F.R."/>
            <person name="Daniel R."/>
            <person name="Poehlein A."/>
        </authorList>
    </citation>
    <scope>NUCLEOTIDE SEQUENCE [LARGE SCALE GENOMIC DNA]</scope>
    <source>
        <strain evidence="1 2">DSM 6539</strain>
    </source>
</reference>
<dbReference type="Proteomes" id="UP001235030">
    <property type="component" value="Chromosome"/>
</dbReference>
<organism evidence="1 2">
    <name type="scientific">Terrisporobacter mayombei</name>
    <dbReference type="NCBI Taxonomy" id="1541"/>
    <lineage>
        <taxon>Bacteria</taxon>
        <taxon>Bacillati</taxon>
        <taxon>Bacillota</taxon>
        <taxon>Clostridia</taxon>
        <taxon>Peptostreptococcales</taxon>
        <taxon>Peptostreptococcaceae</taxon>
        <taxon>Terrisporobacter</taxon>
    </lineage>
</organism>
<protein>
    <recommendedName>
        <fullName evidence="3">Bypass of forespore C C-terminal domain-containing protein</fullName>
    </recommendedName>
</protein>
<sequence length="220" mass="25352">MKLSKSKLIGLVIAAGISIIGGKFVYDNFLSDKDDFPYRLTYISMEGNNEEKEQEEAIKNCLKDTEVNEVDFSILQLDKRENMVIKESVYNKLAKKLDVKEVKLNDDEAMIIPSYDGIKNIKYLKEQKSIKSYKLKDKDLKIVGVLEKKILVSGIDKHQFVISDKLYDEFSKDSKTVNIKGYDFKDNNEIQESVSNLFTSKLFDINNNDLFYLIGKDNTK</sequence>
<evidence type="ECO:0008006" key="3">
    <source>
        <dbReference type="Google" id="ProtNLM"/>
    </source>
</evidence>
<dbReference type="RefSeq" id="WP_228105283.1">
    <property type="nucleotide sequence ID" value="NZ_CP101637.1"/>
</dbReference>
<evidence type="ECO:0000313" key="2">
    <source>
        <dbReference type="Proteomes" id="UP001235030"/>
    </source>
</evidence>
<proteinExistence type="predicted"/>
<dbReference type="EMBL" id="CP101637">
    <property type="protein sequence ID" value="WMT82981.1"/>
    <property type="molecule type" value="Genomic_DNA"/>
</dbReference>
<evidence type="ECO:0000313" key="1">
    <source>
        <dbReference type="EMBL" id="WMT82981.1"/>
    </source>
</evidence>
<name>A0ABY9Q600_9FIRM</name>
<gene>
    <name evidence="1" type="ORF">TEMA_34790</name>
</gene>
<dbReference type="PANTHER" id="PTHR46795:SF3">
    <property type="entry name" value="ABC TRANSPORTER PERMEASE"/>
    <property type="match status" value="1"/>
</dbReference>
<dbReference type="PANTHER" id="PTHR46795">
    <property type="entry name" value="ABC TRANSPORTER PERMEASE-RELATED-RELATED"/>
    <property type="match status" value="1"/>
</dbReference>